<sequence>MARYTDELAAIVAYEQELRRRIGERLALERGESTRDGLSEEQVALAEAAILAWQQQGEEEQDLHAFRAMGPLQELLVEHRAALDRIDDIHDRRLS</sequence>
<keyword evidence="2" id="KW-1185">Reference proteome</keyword>
<evidence type="ECO:0000313" key="2">
    <source>
        <dbReference type="Proteomes" id="UP000619295"/>
    </source>
</evidence>
<evidence type="ECO:0000313" key="1">
    <source>
        <dbReference type="EMBL" id="MBD3844190.1"/>
    </source>
</evidence>
<proteinExistence type="predicted"/>
<dbReference type="RefSeq" id="WP_112764100.1">
    <property type="nucleotide sequence ID" value="NZ_JACXWY010000001.1"/>
</dbReference>
<name>A0A927E6I1_9HYPH</name>
<gene>
    <name evidence="1" type="ORF">IED13_00665</name>
</gene>
<dbReference type="AlphaFoldDB" id="A0A927E6I1"/>
<accession>A0A927E6I1</accession>
<reference evidence="1" key="1">
    <citation type="submission" date="2020-09" db="EMBL/GenBank/DDBJ databases">
        <title>Bosea spartocytisi sp. nov. a root nodule endophyte of Spartocytisus supranubius in the high mountain ecosystem fo the Teide National Park (Canary Islands, Spain).</title>
        <authorList>
            <person name="Pulido-Suarez L."/>
            <person name="Peix A."/>
            <person name="Igual J.M."/>
            <person name="Socas-Perez N."/>
            <person name="Velazquez E."/>
            <person name="Flores-Felix J.D."/>
            <person name="Leon-Barrios M."/>
        </authorList>
    </citation>
    <scope>NUCLEOTIDE SEQUENCE</scope>
    <source>
        <strain evidence="1">SSUT16</strain>
    </source>
</reference>
<dbReference type="Proteomes" id="UP000619295">
    <property type="component" value="Unassembled WGS sequence"/>
</dbReference>
<protein>
    <submittedName>
        <fullName evidence="1">Uncharacterized protein</fullName>
    </submittedName>
</protein>
<organism evidence="1 2">
    <name type="scientific">Bosea spartocytisi</name>
    <dbReference type="NCBI Taxonomy" id="2773451"/>
    <lineage>
        <taxon>Bacteria</taxon>
        <taxon>Pseudomonadati</taxon>
        <taxon>Pseudomonadota</taxon>
        <taxon>Alphaproteobacteria</taxon>
        <taxon>Hyphomicrobiales</taxon>
        <taxon>Boseaceae</taxon>
        <taxon>Bosea</taxon>
    </lineage>
</organism>
<dbReference type="EMBL" id="JACXWY010000001">
    <property type="protein sequence ID" value="MBD3844190.1"/>
    <property type="molecule type" value="Genomic_DNA"/>
</dbReference>
<comment type="caution">
    <text evidence="1">The sequence shown here is derived from an EMBL/GenBank/DDBJ whole genome shotgun (WGS) entry which is preliminary data.</text>
</comment>